<protein>
    <recommendedName>
        <fullName evidence="2">Macrodomain Ori protein</fullName>
    </recommendedName>
</protein>
<reference evidence="5" key="1">
    <citation type="journal article" date="2019" name="Int. J. Syst. Evol. Microbiol.">
        <title>The Global Catalogue of Microorganisms (GCM) 10K type strain sequencing project: providing services to taxonomists for standard genome sequencing and annotation.</title>
        <authorList>
            <consortium name="The Broad Institute Genomics Platform"/>
            <consortium name="The Broad Institute Genome Sequencing Center for Infectious Disease"/>
            <person name="Wu L."/>
            <person name="Ma J."/>
        </authorList>
    </citation>
    <scope>NUCLEOTIDE SEQUENCE [LARGE SCALE GENOMIC DNA]</scope>
    <source>
        <strain evidence="5">CGMCC 1.10131</strain>
    </source>
</reference>
<dbReference type="InterPro" id="IPR007335">
    <property type="entry name" value="DUF413"/>
</dbReference>
<sequence>MNGSFLAKRRFADDKHFRRGFSRSGAFTIKEAELLERCGCAFKELDESLRDPIDDVEAYFVSVCRGEAEAETAEQKVWLKYKKLSGRKAFHGLVSNPPKASVTESAGSSDDDDLDDVDSSDVDDED</sequence>
<evidence type="ECO:0000313" key="5">
    <source>
        <dbReference type="Proteomes" id="UP000651977"/>
    </source>
</evidence>
<keyword evidence="5" id="KW-1185">Reference proteome</keyword>
<evidence type="ECO:0000256" key="3">
    <source>
        <dbReference type="SAM" id="MobiDB-lite"/>
    </source>
</evidence>
<evidence type="ECO:0000256" key="1">
    <source>
        <dbReference type="ARBA" id="ARBA00093464"/>
    </source>
</evidence>
<dbReference type="Pfam" id="PF04219">
    <property type="entry name" value="DUF413"/>
    <property type="match status" value="1"/>
</dbReference>
<comment type="similarity">
    <text evidence="1">Belongs to the MaoP family.</text>
</comment>
<comment type="caution">
    <text evidence="4">The sequence shown here is derived from an EMBL/GenBank/DDBJ whole genome shotgun (WGS) entry which is preliminary data.</text>
</comment>
<dbReference type="Proteomes" id="UP000651977">
    <property type="component" value="Unassembled WGS sequence"/>
</dbReference>
<accession>A0ABQ1I1X5</accession>
<feature type="region of interest" description="Disordered" evidence="3">
    <location>
        <begin position="91"/>
        <end position="126"/>
    </location>
</feature>
<feature type="compositionally biased region" description="Acidic residues" evidence="3">
    <location>
        <begin position="109"/>
        <end position="126"/>
    </location>
</feature>
<dbReference type="EMBL" id="BMDY01000008">
    <property type="protein sequence ID" value="GGB04463.1"/>
    <property type="molecule type" value="Genomic_DNA"/>
</dbReference>
<evidence type="ECO:0000256" key="2">
    <source>
        <dbReference type="ARBA" id="ARBA00093628"/>
    </source>
</evidence>
<gene>
    <name evidence="4" type="ORF">GCM10007414_17240</name>
</gene>
<proteinExistence type="inferred from homology"/>
<organism evidence="4 5">
    <name type="scientific">Agarivorans gilvus</name>
    <dbReference type="NCBI Taxonomy" id="680279"/>
    <lineage>
        <taxon>Bacteria</taxon>
        <taxon>Pseudomonadati</taxon>
        <taxon>Pseudomonadota</taxon>
        <taxon>Gammaproteobacteria</taxon>
        <taxon>Alteromonadales</taxon>
        <taxon>Alteromonadaceae</taxon>
        <taxon>Agarivorans</taxon>
    </lineage>
</organism>
<name>A0ABQ1I1X5_9ALTE</name>
<evidence type="ECO:0000313" key="4">
    <source>
        <dbReference type="EMBL" id="GGB04463.1"/>
    </source>
</evidence>